<sequence>MVDPVCKRPASRPPQTPPRGRVAGRGRCRSGPPVDRPRGGATVAEEITTQGPAGPGEGEVAGWPPSATSATVDIGGPVHYLDFAGPAGGPVLVCVHGLGGSALNWGVVAPLLSTRARVLAVDLVGHGGSRSKVHGDVIEDQLRVLETFVTRVCRRPVVLVGHSLGGVLALLLAARRPELVDRLVLLGPPVPRLDRGASDVPLALRLLLLRLPGVGALVARSLRRMSPEQVVDQQLRDATAHHDRIPPEAVAAAVAETRHRMRSAGWAAAQRAQWRAILGVMSLLVRPAAMARRLSALRLPVLWLQGEDDPKAPAATARGWARARTDWVLRTVPGTGHVPHLENPGWTARTLQEWLDR</sequence>
<reference evidence="3 4" key="1">
    <citation type="submission" date="2019-12" db="EMBL/GenBank/DDBJ databases">
        <title>Auraticoccus cholistani sp. nov., an actinomycete isolated from soil of Cholistan desert.</title>
        <authorList>
            <person name="Cheema M.T."/>
        </authorList>
    </citation>
    <scope>NUCLEOTIDE SEQUENCE [LARGE SCALE GENOMIC DNA]</scope>
    <source>
        <strain evidence="3 4">F435</strain>
    </source>
</reference>
<keyword evidence="4" id="KW-1185">Reference proteome</keyword>
<dbReference type="SUPFAM" id="SSF53474">
    <property type="entry name" value="alpha/beta-Hydrolases"/>
    <property type="match status" value="1"/>
</dbReference>
<evidence type="ECO:0000259" key="2">
    <source>
        <dbReference type="Pfam" id="PF00561"/>
    </source>
</evidence>
<dbReference type="PANTHER" id="PTHR46438">
    <property type="entry name" value="ALPHA/BETA-HYDROLASES SUPERFAMILY PROTEIN"/>
    <property type="match status" value="1"/>
</dbReference>
<evidence type="ECO:0000313" key="3">
    <source>
        <dbReference type="EMBL" id="MVA75460.1"/>
    </source>
</evidence>
<dbReference type="GO" id="GO:0016787">
    <property type="term" value="F:hydrolase activity"/>
    <property type="evidence" value="ECO:0007669"/>
    <property type="project" value="UniProtKB-KW"/>
</dbReference>
<protein>
    <submittedName>
        <fullName evidence="3">Alpha/beta fold hydrolase</fullName>
    </submittedName>
</protein>
<organism evidence="3 4">
    <name type="scientific">Auraticoccus cholistanensis</name>
    <dbReference type="NCBI Taxonomy" id="2656650"/>
    <lineage>
        <taxon>Bacteria</taxon>
        <taxon>Bacillati</taxon>
        <taxon>Actinomycetota</taxon>
        <taxon>Actinomycetes</taxon>
        <taxon>Propionibacteriales</taxon>
        <taxon>Propionibacteriaceae</taxon>
        <taxon>Auraticoccus</taxon>
    </lineage>
</organism>
<name>A0A6A9V0I4_9ACTN</name>
<proteinExistence type="predicted"/>
<evidence type="ECO:0000256" key="1">
    <source>
        <dbReference type="SAM" id="MobiDB-lite"/>
    </source>
</evidence>
<feature type="domain" description="AB hydrolase-1" evidence="2">
    <location>
        <begin position="90"/>
        <end position="344"/>
    </location>
</feature>
<dbReference type="PRINTS" id="PR00111">
    <property type="entry name" value="ABHYDROLASE"/>
</dbReference>
<dbReference type="Gene3D" id="3.40.50.1820">
    <property type="entry name" value="alpha/beta hydrolase"/>
    <property type="match status" value="1"/>
</dbReference>
<dbReference type="Proteomes" id="UP000435304">
    <property type="component" value="Unassembled WGS sequence"/>
</dbReference>
<accession>A0A6A9V0I4</accession>
<gene>
    <name evidence="3" type="ORF">GC722_05370</name>
</gene>
<evidence type="ECO:0000313" key="4">
    <source>
        <dbReference type="Proteomes" id="UP000435304"/>
    </source>
</evidence>
<dbReference type="InterPro" id="IPR029058">
    <property type="entry name" value="AB_hydrolase_fold"/>
</dbReference>
<feature type="region of interest" description="Disordered" evidence="1">
    <location>
        <begin position="1"/>
        <end position="41"/>
    </location>
</feature>
<dbReference type="EMBL" id="WPCU01000004">
    <property type="protein sequence ID" value="MVA75460.1"/>
    <property type="molecule type" value="Genomic_DNA"/>
</dbReference>
<comment type="caution">
    <text evidence="3">The sequence shown here is derived from an EMBL/GenBank/DDBJ whole genome shotgun (WGS) entry which is preliminary data.</text>
</comment>
<dbReference type="Pfam" id="PF00561">
    <property type="entry name" value="Abhydrolase_1"/>
    <property type="match status" value="1"/>
</dbReference>
<dbReference type="PANTHER" id="PTHR46438:SF11">
    <property type="entry name" value="LIPASE-RELATED"/>
    <property type="match status" value="1"/>
</dbReference>
<dbReference type="AlphaFoldDB" id="A0A6A9V0I4"/>
<keyword evidence="3" id="KW-0378">Hydrolase</keyword>
<dbReference type="InterPro" id="IPR000073">
    <property type="entry name" value="AB_hydrolase_1"/>
</dbReference>